<dbReference type="EMBL" id="CP002498">
    <property type="protein sequence ID" value="AET37984.1"/>
    <property type="molecule type" value="Genomic_DNA"/>
</dbReference>
<proteinExistence type="predicted"/>
<evidence type="ECO:0000256" key="1">
    <source>
        <dbReference type="SAM" id="Coils"/>
    </source>
</evidence>
<organism evidence="4 5">
    <name type="scientific">Eremothecium cymbalariae (strain CBS 270.75 / DBVPG 7215 / KCTC 17166 / NRRL Y-17582)</name>
    <name type="common">Yeast</name>
    <dbReference type="NCBI Taxonomy" id="931890"/>
    <lineage>
        <taxon>Eukaryota</taxon>
        <taxon>Fungi</taxon>
        <taxon>Dikarya</taxon>
        <taxon>Ascomycota</taxon>
        <taxon>Saccharomycotina</taxon>
        <taxon>Saccharomycetes</taxon>
        <taxon>Saccharomycetales</taxon>
        <taxon>Saccharomycetaceae</taxon>
        <taxon>Eremothecium</taxon>
    </lineage>
</organism>
<dbReference type="STRING" id="931890.G8JPM9"/>
<dbReference type="GO" id="GO:0007094">
    <property type="term" value="P:mitotic spindle assembly checkpoint signaling"/>
    <property type="evidence" value="ECO:0007669"/>
    <property type="project" value="TreeGrafter"/>
</dbReference>
<dbReference type="GO" id="GO:0000776">
    <property type="term" value="C:kinetochore"/>
    <property type="evidence" value="ECO:0007669"/>
    <property type="project" value="TreeGrafter"/>
</dbReference>
<dbReference type="InParanoid" id="G8JPM9"/>
<dbReference type="RefSeq" id="XP_003644801.1">
    <property type="nucleotide sequence ID" value="XM_003644753.1"/>
</dbReference>
<dbReference type="GO" id="GO:1990758">
    <property type="term" value="P:mitotic sister chromatid biorientation"/>
    <property type="evidence" value="ECO:0007669"/>
    <property type="project" value="TreeGrafter"/>
</dbReference>
<gene>
    <name evidence="4" type="ordered locus">Ecym_2237</name>
</gene>
<sequence>MSSEKRHSLPPRSILKQKSNYDEEDRTSDTLQITSQIQFPTHGLTKEQLLGGNNTTSRINTTQLHSKLNRRVSFAPDVTLHKFDFVPELPTKIREPRRKSMLNAFESNGNENDTMEFTNPVTTAFKKATDEINKSPSYEPIFDKEVSMEITQLFTKHSAKPDVENDESSIVKQNDEQSLELTDVQTVGHPKEFNELHVINESMEMTGTLESEKDDDHAEPQMIEESMEITGQQILNEAQDSFPLQQEERNTPPIQDETINSDLMHLTDLGPALMDGEYRMKDQEESTMQMTNIFEPELNEKASYGGDTMDFTKVARPQAMGNFPSSQVVTSTQEVQRSDSNDILLKVSSSKRRKLADGSYISPKKTSEVHEELSDAERLSPIPLPAEYSPDKNVKSSSIMVLSPEKGSRDTFEESSYKEFQVLSKEEAIEPISLESFLDATGVSFLIDLQIIEKIEKIEFRYTEDITKVSTAQIYNALYLQIPILEIYSFIVKELYRRIHDSQELFHEVQEQISNNSPPLLFRSYFESSDEVKKLMNEQIVLIKSFARMEAKKVWLEWRCQHLKGIKSVLEENLSLVQTEYAGVVKHLNEINDIKDRVKTIEQTLMRELQTLKNGGPVVRHGSSIAERMKIEKLKRELSDNMVKLNGLEDLEKQRTIIRENKSKLHSQIAAVKKEIDSLKALLNRKKIHSSYDVKKLQNMFSQIQLFTGINFVKLVGSELHLSLKANKVNIGFDLLKTNNPQAVSITLNATSSFEENIFKYITKKLKQKSTNAFSLILDLQAELYLIEKLSAEFQRLQYVFPSKILTRNDHDLTIKITDFEASSNSKVIYYINVSDFISVINSPNSKKISAQAQILYGDDLTQALLEQHINARTRKLLPWFKHVQIFL</sequence>
<accession>G8JPM9</accession>
<reference evidence="5" key="1">
    <citation type="journal article" date="2012" name="G3 (Bethesda)">
        <title>Pichia sorbitophila, an interspecies yeast hybrid reveals early steps of genome resolution following polyploidization.</title>
        <authorList>
            <person name="Leh Louis V."/>
            <person name="Despons L."/>
            <person name="Friedrich A."/>
            <person name="Martin T."/>
            <person name="Durrens P."/>
            <person name="Casaregola S."/>
            <person name="Neuveglise C."/>
            <person name="Fairhead C."/>
            <person name="Marck C."/>
            <person name="Cruz J.A."/>
            <person name="Straub M.L."/>
            <person name="Kugler V."/>
            <person name="Sacerdot C."/>
            <person name="Uzunov Z."/>
            <person name="Thierry A."/>
            <person name="Weiss S."/>
            <person name="Bleykasten C."/>
            <person name="De Montigny J."/>
            <person name="Jacques N."/>
            <person name="Jung P."/>
            <person name="Lemaire M."/>
            <person name="Mallet S."/>
            <person name="Morel G."/>
            <person name="Richard G.F."/>
            <person name="Sarkar A."/>
            <person name="Savel G."/>
            <person name="Schacherer J."/>
            <person name="Seret M.L."/>
            <person name="Talla E."/>
            <person name="Samson G."/>
            <person name="Jubin C."/>
            <person name="Poulain J."/>
            <person name="Vacherie B."/>
            <person name="Barbe V."/>
            <person name="Pelletier E."/>
            <person name="Sherman D.J."/>
            <person name="Westhof E."/>
            <person name="Weissenbach J."/>
            <person name="Baret P.V."/>
            <person name="Wincker P."/>
            <person name="Gaillardin C."/>
            <person name="Dujon B."/>
            <person name="Souciet J.L."/>
        </authorList>
    </citation>
    <scope>NUCLEOTIDE SEQUENCE [LARGE SCALE GENOMIC DNA]</scope>
    <source>
        <strain evidence="5">CBS 270.75 / DBVPG 7215 / KCTC 17166 / NRRL Y-17582</strain>
    </source>
</reference>
<dbReference type="PANTHER" id="PTHR28260">
    <property type="entry name" value="SPINDLE POLE BODY COMPONENT SPC105"/>
    <property type="match status" value="1"/>
</dbReference>
<keyword evidence="5" id="KW-1185">Reference proteome</keyword>
<dbReference type="GO" id="GO:0034501">
    <property type="term" value="P:protein localization to kinetochore"/>
    <property type="evidence" value="ECO:0007669"/>
    <property type="project" value="TreeGrafter"/>
</dbReference>
<protein>
    <recommendedName>
        <fullName evidence="3">Spc7 kinetochore protein domain-containing protein</fullName>
    </recommendedName>
</protein>
<feature type="region of interest" description="Disordered" evidence="2">
    <location>
        <begin position="356"/>
        <end position="376"/>
    </location>
</feature>
<dbReference type="HOGENOM" id="CLU_012537_0_0_1"/>
<evidence type="ECO:0000259" key="3">
    <source>
        <dbReference type="SMART" id="SM00787"/>
    </source>
</evidence>
<dbReference type="PANTHER" id="PTHR28260:SF1">
    <property type="entry name" value="SPINDLE POLE BODY COMPONENT SPC105"/>
    <property type="match status" value="1"/>
</dbReference>
<evidence type="ECO:0000313" key="4">
    <source>
        <dbReference type="EMBL" id="AET37984.1"/>
    </source>
</evidence>
<feature type="region of interest" description="Disordered" evidence="2">
    <location>
        <begin position="1"/>
        <end position="28"/>
    </location>
</feature>
<name>G8JPM9_ERECY</name>
<keyword evidence="1" id="KW-0175">Coiled coil</keyword>
<dbReference type="Proteomes" id="UP000006790">
    <property type="component" value="Chromosome 2"/>
</dbReference>
<dbReference type="AlphaFoldDB" id="G8JPM9"/>
<feature type="compositionally biased region" description="Basic and acidic residues" evidence="2">
    <location>
        <begin position="365"/>
        <end position="376"/>
    </location>
</feature>
<dbReference type="eggNOG" id="ENOG502S20P">
    <property type="taxonomic scope" value="Eukaryota"/>
</dbReference>
<dbReference type="OrthoDB" id="5592879at2759"/>
<dbReference type="FunCoup" id="G8JPM9">
    <property type="interactions" value="97"/>
</dbReference>
<dbReference type="OMA" id="HSFDFVP"/>
<dbReference type="InterPro" id="IPR033338">
    <property type="entry name" value="Spc105/Spc7"/>
</dbReference>
<dbReference type="InterPro" id="IPR013253">
    <property type="entry name" value="Spc7_domain"/>
</dbReference>
<feature type="domain" description="Spc7 kinetochore protein" evidence="3">
    <location>
        <begin position="422"/>
        <end position="734"/>
    </location>
</feature>
<dbReference type="SMART" id="SM00787">
    <property type="entry name" value="Spc7"/>
    <property type="match status" value="1"/>
</dbReference>
<dbReference type="KEGG" id="erc:Ecym_2237"/>
<dbReference type="Pfam" id="PF08317">
    <property type="entry name" value="Spc7"/>
    <property type="match status" value="1"/>
</dbReference>
<evidence type="ECO:0000313" key="5">
    <source>
        <dbReference type="Proteomes" id="UP000006790"/>
    </source>
</evidence>
<feature type="coiled-coil region" evidence="1">
    <location>
        <begin position="631"/>
        <end position="682"/>
    </location>
</feature>
<dbReference type="GeneID" id="11470567"/>
<evidence type="ECO:0000256" key="2">
    <source>
        <dbReference type="SAM" id="MobiDB-lite"/>
    </source>
</evidence>